<dbReference type="InterPro" id="IPR036065">
    <property type="entry name" value="BolA-like_sf"/>
</dbReference>
<evidence type="ECO:0000256" key="1">
    <source>
        <dbReference type="ARBA" id="ARBA00005578"/>
    </source>
</evidence>
<gene>
    <name evidence="3" type="ORF">MiSe_41580</name>
</gene>
<keyword evidence="4" id="KW-1185">Reference proteome</keyword>
<dbReference type="RefSeq" id="WP_226584711.1">
    <property type="nucleotide sequence ID" value="NZ_BLAY01000065.1"/>
</dbReference>
<dbReference type="PANTHER" id="PTHR46229">
    <property type="entry name" value="BOLA TRANSCRIPTION REGULATOR"/>
    <property type="match status" value="1"/>
</dbReference>
<dbReference type="InterPro" id="IPR002634">
    <property type="entry name" value="BolA"/>
</dbReference>
<dbReference type="SUPFAM" id="SSF82657">
    <property type="entry name" value="BolA-like"/>
    <property type="match status" value="1"/>
</dbReference>
<comment type="caution">
    <text evidence="3">The sequence shown here is derived from an EMBL/GenBank/DDBJ whole genome shotgun (WGS) entry which is preliminary data.</text>
</comment>
<evidence type="ECO:0000256" key="2">
    <source>
        <dbReference type="RuleBase" id="RU003860"/>
    </source>
</evidence>
<name>A0AAV3XG20_9CYAN</name>
<reference evidence="3" key="1">
    <citation type="submission" date="2019-10" db="EMBL/GenBank/DDBJ databases">
        <title>Draft genome sequece of Microseira wollei NIES-4236.</title>
        <authorList>
            <person name="Yamaguchi H."/>
            <person name="Suzuki S."/>
            <person name="Kawachi M."/>
        </authorList>
    </citation>
    <scope>NUCLEOTIDE SEQUENCE</scope>
    <source>
        <strain evidence="3">NIES-4236</strain>
    </source>
</reference>
<comment type="similarity">
    <text evidence="1 2">Belongs to the BolA/IbaG family.</text>
</comment>
<dbReference type="Gene3D" id="3.30.300.90">
    <property type="entry name" value="BolA-like"/>
    <property type="match status" value="1"/>
</dbReference>
<dbReference type="PIRSF" id="PIRSF003113">
    <property type="entry name" value="BolA"/>
    <property type="match status" value="1"/>
</dbReference>
<dbReference type="PANTHER" id="PTHR46229:SF2">
    <property type="entry name" value="BOLA-LIKE PROTEIN 1"/>
    <property type="match status" value="1"/>
</dbReference>
<sequence>MITPDQVAAMIKAQMPDAQVQVQDLTGTNDHYQVTVVSSLFEGKNRVQQHQMVYGALREAMATEAIHALALNTSAPQG</sequence>
<evidence type="ECO:0000313" key="3">
    <source>
        <dbReference type="EMBL" id="GET39389.1"/>
    </source>
</evidence>
<dbReference type="InterPro" id="IPR050961">
    <property type="entry name" value="BolA/IbaG_stress_morph_reg"/>
</dbReference>
<organism evidence="3 4">
    <name type="scientific">Microseira wollei NIES-4236</name>
    <dbReference type="NCBI Taxonomy" id="2530354"/>
    <lineage>
        <taxon>Bacteria</taxon>
        <taxon>Bacillati</taxon>
        <taxon>Cyanobacteriota</taxon>
        <taxon>Cyanophyceae</taxon>
        <taxon>Oscillatoriophycideae</taxon>
        <taxon>Aerosakkonematales</taxon>
        <taxon>Aerosakkonemataceae</taxon>
        <taxon>Microseira</taxon>
    </lineage>
</organism>
<dbReference type="Proteomes" id="UP001050975">
    <property type="component" value="Unassembled WGS sequence"/>
</dbReference>
<dbReference type="EMBL" id="BLAY01000065">
    <property type="protein sequence ID" value="GET39389.1"/>
    <property type="molecule type" value="Genomic_DNA"/>
</dbReference>
<dbReference type="Pfam" id="PF01722">
    <property type="entry name" value="BolA"/>
    <property type="match status" value="1"/>
</dbReference>
<proteinExistence type="inferred from homology"/>
<evidence type="ECO:0000313" key="4">
    <source>
        <dbReference type="Proteomes" id="UP001050975"/>
    </source>
</evidence>
<protein>
    <submittedName>
        <fullName evidence="3">BolA-like protein</fullName>
    </submittedName>
</protein>
<accession>A0AAV3XG20</accession>
<dbReference type="AlphaFoldDB" id="A0AAV3XG20"/>